<proteinExistence type="predicted"/>
<gene>
    <name evidence="2" type="ORF">HT134_17315</name>
</gene>
<keyword evidence="3" id="KW-1185">Reference proteome</keyword>
<dbReference type="Gene3D" id="3.40.630.30">
    <property type="match status" value="1"/>
</dbReference>
<dbReference type="InterPro" id="IPR016181">
    <property type="entry name" value="Acyl_CoA_acyltransferase"/>
</dbReference>
<comment type="caution">
    <text evidence="2">The sequence shown here is derived from an EMBL/GenBank/DDBJ whole genome shotgun (WGS) entry which is preliminary data.</text>
</comment>
<evidence type="ECO:0000313" key="3">
    <source>
        <dbReference type="Proteomes" id="UP000546126"/>
    </source>
</evidence>
<dbReference type="RefSeq" id="WP_175601402.1">
    <property type="nucleotide sequence ID" value="NZ_JABWGO010000003.1"/>
</dbReference>
<organism evidence="2 3">
    <name type="scientific">Nonomuraea rhodomycinica</name>
    <dbReference type="NCBI Taxonomy" id="1712872"/>
    <lineage>
        <taxon>Bacteria</taxon>
        <taxon>Bacillati</taxon>
        <taxon>Actinomycetota</taxon>
        <taxon>Actinomycetes</taxon>
        <taxon>Streptosporangiales</taxon>
        <taxon>Streptosporangiaceae</taxon>
        <taxon>Nonomuraea</taxon>
    </lineage>
</organism>
<evidence type="ECO:0000313" key="2">
    <source>
        <dbReference type="EMBL" id="NUW41886.1"/>
    </source>
</evidence>
<dbReference type="Proteomes" id="UP000546126">
    <property type="component" value="Unassembled WGS sequence"/>
</dbReference>
<dbReference type="PROSITE" id="PS51186">
    <property type="entry name" value="GNAT"/>
    <property type="match status" value="1"/>
</dbReference>
<dbReference type="EMBL" id="JABWGO010000003">
    <property type="protein sequence ID" value="NUW41886.1"/>
    <property type="molecule type" value="Genomic_DNA"/>
</dbReference>
<dbReference type="InterPro" id="IPR000182">
    <property type="entry name" value="GNAT_dom"/>
</dbReference>
<keyword evidence="2" id="KW-0808">Transferase</keyword>
<dbReference type="Pfam" id="PF00583">
    <property type="entry name" value="Acetyltransf_1"/>
    <property type="match status" value="1"/>
</dbReference>
<dbReference type="AlphaFoldDB" id="A0A7Y6IPU9"/>
<accession>A0A7Y6IPU9</accession>
<name>A0A7Y6IPU9_9ACTN</name>
<sequence>MEATITYLEMTSPDELVPGREVAGLALERVERTCRDLPAVQTRIGAPYGWRAARLSAEEWERKLARDPYDYYLIRYEGEIAGMLAVHPQDDGDVEIETFGLVPEFVGKGLGGHALTLCVRQAWATAPRDGGPARRVWLHTSSADNPAALPNYRARGFRPYRTEARAV</sequence>
<dbReference type="SUPFAM" id="SSF55729">
    <property type="entry name" value="Acyl-CoA N-acyltransferases (Nat)"/>
    <property type="match status" value="1"/>
</dbReference>
<dbReference type="CDD" id="cd04301">
    <property type="entry name" value="NAT_SF"/>
    <property type="match status" value="1"/>
</dbReference>
<feature type="domain" description="N-acetyltransferase" evidence="1">
    <location>
        <begin position="25"/>
        <end position="167"/>
    </location>
</feature>
<protein>
    <submittedName>
        <fullName evidence="2">GNAT family N-acetyltransferase</fullName>
    </submittedName>
</protein>
<evidence type="ECO:0000259" key="1">
    <source>
        <dbReference type="PROSITE" id="PS51186"/>
    </source>
</evidence>
<reference evidence="2 3" key="1">
    <citation type="submission" date="2020-06" db="EMBL/GenBank/DDBJ databases">
        <authorList>
            <person name="Chanama M."/>
        </authorList>
    </citation>
    <scope>NUCLEOTIDE SEQUENCE [LARGE SCALE GENOMIC DNA]</scope>
    <source>
        <strain evidence="2 3">TBRC6557</strain>
    </source>
</reference>
<dbReference type="GO" id="GO:0016747">
    <property type="term" value="F:acyltransferase activity, transferring groups other than amino-acyl groups"/>
    <property type="evidence" value="ECO:0007669"/>
    <property type="project" value="InterPro"/>
</dbReference>